<dbReference type="Gene3D" id="2.160.20.10">
    <property type="entry name" value="Single-stranded right-handed beta-helix, Pectin lyase-like"/>
    <property type="match status" value="1"/>
</dbReference>
<proteinExistence type="predicted"/>
<organism evidence="3 4">
    <name type="scientific">Nocardioides luteus</name>
    <dbReference type="NCBI Taxonomy" id="1844"/>
    <lineage>
        <taxon>Bacteria</taxon>
        <taxon>Bacillati</taxon>
        <taxon>Actinomycetota</taxon>
        <taxon>Actinomycetes</taxon>
        <taxon>Propionibacteriales</taxon>
        <taxon>Nocardioidaceae</taxon>
        <taxon>Nocardioides</taxon>
    </lineage>
</organism>
<dbReference type="RefSeq" id="WP_189117662.1">
    <property type="nucleotide sequence ID" value="NZ_BMRK01000004.1"/>
</dbReference>
<feature type="region of interest" description="Disordered" evidence="1">
    <location>
        <begin position="1"/>
        <end position="24"/>
    </location>
</feature>
<feature type="compositionally biased region" description="Pro residues" evidence="1">
    <location>
        <begin position="7"/>
        <end position="20"/>
    </location>
</feature>
<protein>
    <recommendedName>
        <fullName evidence="2">Right handed beta helix domain-containing protein</fullName>
    </recommendedName>
</protein>
<dbReference type="InterPro" id="IPR011050">
    <property type="entry name" value="Pectin_lyase_fold/virulence"/>
</dbReference>
<evidence type="ECO:0000256" key="1">
    <source>
        <dbReference type="SAM" id="MobiDB-lite"/>
    </source>
</evidence>
<feature type="region of interest" description="Disordered" evidence="1">
    <location>
        <begin position="46"/>
        <end position="146"/>
    </location>
</feature>
<sequence length="388" mass="40141">MALQPRPSRPVPVRPTPPRSRPSRAILLGISTLATVAAFGTTYALTQGPAEDTAPRAERSLGDLPPDDFGGPASPSPTVSPTASSTRIPGPSASGSPKKRPSGPADPDRSSDRPGEPAEAEPLAAAPANVSGFPGSGSTGVPNGKKLRVHRGDLTIRTAGKIVDGLEVHGKVSVEAPNVTIRNTVVIVPTGSETAGISNNNDNGRGMVVRNVEVRAASSAPGVNGVTGHDFTLERSEIHHVTDQVHITGSNVTVRDNWFHDNYHFSSDPYQGGGASHDDSIQIIGGGNITIAGNRFTGAYNAGVMISQSIGDVDGVTIRDNLLGGGGCTVNISEKGRGPVGGLVIRDNRFLSDQRVDGCAIIRPSSTNITHSGNVWHESGRKVALSRG</sequence>
<dbReference type="InterPro" id="IPR039448">
    <property type="entry name" value="Beta_helix"/>
</dbReference>
<dbReference type="InterPro" id="IPR012334">
    <property type="entry name" value="Pectin_lyas_fold"/>
</dbReference>
<feature type="domain" description="Right handed beta helix" evidence="2">
    <location>
        <begin position="196"/>
        <end position="374"/>
    </location>
</feature>
<dbReference type="EMBL" id="BSEL01000004">
    <property type="protein sequence ID" value="GLJ67673.1"/>
    <property type="molecule type" value="Genomic_DNA"/>
</dbReference>
<evidence type="ECO:0000313" key="4">
    <source>
        <dbReference type="Proteomes" id="UP001142292"/>
    </source>
</evidence>
<evidence type="ECO:0000313" key="3">
    <source>
        <dbReference type="EMBL" id="GLJ67673.1"/>
    </source>
</evidence>
<dbReference type="Pfam" id="PF13229">
    <property type="entry name" value="Beta_helix"/>
    <property type="match status" value="1"/>
</dbReference>
<dbReference type="Proteomes" id="UP001142292">
    <property type="component" value="Unassembled WGS sequence"/>
</dbReference>
<reference evidence="3" key="2">
    <citation type="submission" date="2023-01" db="EMBL/GenBank/DDBJ databases">
        <authorList>
            <person name="Sun Q."/>
            <person name="Evtushenko L."/>
        </authorList>
    </citation>
    <scope>NUCLEOTIDE SEQUENCE</scope>
    <source>
        <strain evidence="3">VKM Ac-1246</strain>
    </source>
</reference>
<dbReference type="InterPro" id="IPR006626">
    <property type="entry name" value="PbH1"/>
</dbReference>
<name>A0ABQ5SVV4_9ACTN</name>
<feature type="compositionally biased region" description="Basic and acidic residues" evidence="1">
    <location>
        <begin position="106"/>
        <end position="116"/>
    </location>
</feature>
<dbReference type="SMART" id="SM00710">
    <property type="entry name" value="PbH1"/>
    <property type="match status" value="4"/>
</dbReference>
<comment type="caution">
    <text evidence="3">The sequence shown here is derived from an EMBL/GenBank/DDBJ whole genome shotgun (WGS) entry which is preliminary data.</text>
</comment>
<dbReference type="SUPFAM" id="SSF51126">
    <property type="entry name" value="Pectin lyase-like"/>
    <property type="match status" value="1"/>
</dbReference>
<accession>A0ABQ5SVV4</accession>
<keyword evidence="4" id="KW-1185">Reference proteome</keyword>
<feature type="compositionally biased region" description="Low complexity" evidence="1">
    <location>
        <begin position="72"/>
        <end position="86"/>
    </location>
</feature>
<evidence type="ECO:0000259" key="2">
    <source>
        <dbReference type="Pfam" id="PF13229"/>
    </source>
</evidence>
<gene>
    <name evidence="3" type="ORF">GCM10017579_17090</name>
</gene>
<reference evidence="3" key="1">
    <citation type="journal article" date="2014" name="Int. J. Syst. Evol. Microbiol.">
        <title>Complete genome of a new Firmicutes species belonging to the dominant human colonic microbiota ('Ruminococcus bicirculans') reveals two chromosomes and a selective capacity to utilize plant glucans.</title>
        <authorList>
            <consortium name="NISC Comparative Sequencing Program"/>
            <person name="Wegmann U."/>
            <person name="Louis P."/>
            <person name="Goesmann A."/>
            <person name="Henrissat B."/>
            <person name="Duncan S.H."/>
            <person name="Flint H.J."/>
        </authorList>
    </citation>
    <scope>NUCLEOTIDE SEQUENCE</scope>
    <source>
        <strain evidence="3">VKM Ac-1246</strain>
    </source>
</reference>